<feature type="region of interest" description="Disordered" evidence="6">
    <location>
        <begin position="808"/>
        <end position="841"/>
    </location>
</feature>
<feature type="compositionally biased region" description="Basic and acidic residues" evidence="6">
    <location>
        <begin position="989"/>
        <end position="999"/>
    </location>
</feature>
<dbReference type="CDD" id="cd17146">
    <property type="entry name" value="DCX1_RP1L1"/>
    <property type="match status" value="1"/>
</dbReference>
<evidence type="ECO:0000259" key="7">
    <source>
        <dbReference type="PROSITE" id="PS50309"/>
    </source>
</evidence>
<feature type="compositionally biased region" description="Polar residues" evidence="6">
    <location>
        <begin position="1934"/>
        <end position="1959"/>
    </location>
</feature>
<evidence type="ECO:0000256" key="6">
    <source>
        <dbReference type="SAM" id="MobiDB-lite"/>
    </source>
</evidence>
<evidence type="ECO:0000256" key="5">
    <source>
        <dbReference type="ARBA" id="ARBA00023273"/>
    </source>
</evidence>
<feature type="compositionally biased region" description="Basic residues" evidence="6">
    <location>
        <begin position="128"/>
        <end position="143"/>
    </location>
</feature>
<feature type="compositionally biased region" description="Low complexity" evidence="6">
    <location>
        <begin position="818"/>
        <end position="828"/>
    </location>
</feature>
<feature type="compositionally biased region" description="Acidic residues" evidence="6">
    <location>
        <begin position="1859"/>
        <end position="1870"/>
    </location>
</feature>
<dbReference type="PANTHER" id="PTHR23005">
    <property type="entry name" value="RETINITIS PIGMENTOSA 1 PROTEIN"/>
    <property type="match status" value="1"/>
</dbReference>
<dbReference type="SUPFAM" id="SSF89837">
    <property type="entry name" value="Doublecortin (DC)"/>
    <property type="match status" value="2"/>
</dbReference>
<dbReference type="GO" id="GO:0042461">
    <property type="term" value="P:photoreceptor cell development"/>
    <property type="evidence" value="ECO:0007669"/>
    <property type="project" value="TreeGrafter"/>
</dbReference>
<feature type="compositionally biased region" description="Acidic residues" evidence="6">
    <location>
        <begin position="2265"/>
        <end position="2282"/>
    </location>
</feature>
<feature type="compositionally biased region" description="Polar residues" evidence="6">
    <location>
        <begin position="1243"/>
        <end position="1269"/>
    </location>
</feature>
<evidence type="ECO:0000256" key="1">
    <source>
        <dbReference type="ARBA" id="ARBA00004316"/>
    </source>
</evidence>
<comment type="caution">
    <text evidence="8">The sequence shown here is derived from an EMBL/GenBank/DDBJ whole genome shotgun (WGS) entry which is preliminary data.</text>
</comment>
<dbReference type="GO" id="GO:0035082">
    <property type="term" value="P:axoneme assembly"/>
    <property type="evidence" value="ECO:0007669"/>
    <property type="project" value="TreeGrafter"/>
</dbReference>
<evidence type="ECO:0000256" key="4">
    <source>
        <dbReference type="ARBA" id="ARBA00022737"/>
    </source>
</evidence>
<feature type="compositionally biased region" description="Acidic residues" evidence="6">
    <location>
        <begin position="2308"/>
        <end position="2317"/>
    </location>
</feature>
<dbReference type="EMBL" id="JAYKXH010000011">
    <property type="protein sequence ID" value="KAK7152552.1"/>
    <property type="molecule type" value="Genomic_DNA"/>
</dbReference>
<feature type="compositionally biased region" description="Basic and acidic residues" evidence="6">
    <location>
        <begin position="1908"/>
        <end position="1932"/>
    </location>
</feature>
<feature type="compositionally biased region" description="Polar residues" evidence="6">
    <location>
        <begin position="1114"/>
        <end position="1129"/>
    </location>
</feature>
<feature type="compositionally biased region" description="Basic and acidic residues" evidence="6">
    <location>
        <begin position="2332"/>
        <end position="2358"/>
    </location>
</feature>
<feature type="compositionally biased region" description="Basic and acidic residues" evidence="6">
    <location>
        <begin position="2216"/>
        <end position="2233"/>
    </location>
</feature>
<sequence>MQRAAPGSFDADTHFQNEQFPHPPASSFGSSVKLASPAKRITFYKSGDAQFKGVKMAIHKRSFKCFDALLDDLSQKVPLPFGVRTITTPRGTHSIKHLEQFEDGGCYLCSDRRYVKPINIEAAGKRPAVWHHHSHPHNTRRKPSRPEEPPSGHQQHHRHPKRIVLVKNNDPAIRRSIILSRRTARSLRVFMDEISELMQCHVKKLYTLEGHKIDSIQSLMQCPSVLVCVGREPFRPLLMDSLKKLSDEKLPGMRTRSHSSICSEGHESKKNVNFGLETKKSIIHPRSDSSNRSTRFSLSSEKSYQNGLCMTPGQSGCVSTCPYVKEAIVNDDIEKRVLVNKDGSLSVEMKVRFRLFNDETLQWSTEIKKSSKKGNDSGFVKDGDYLQAKAEYSDPDSISASEETDEAFATKLHQKHLEESLRQNCCNHCQEYDIWKNPMHKHPGAYKSPSSSGSTHRVVSKKSSVDSTHTISRSSEEYTEHVVEKASCFQQTMEEGDTRVEYCAVSHCCNRSEVSSAGITSKSKRSCEDSCESHIKSRCSHTEPEISPMPHCAVTKVMEERPISAVSNSSKVLESLKEDQNDDDYDELPPSISRVSHWSQSDHLESDDQPNCVHCCGHQTLPRSYLSPRPPSKESSSVGHSLKLKKYKTTFAAPVEQDGMSTTSPVSKVSSRSHPSHCGAITPSSVSSACQHRPEGRACSSISRHSQASCKSRDKTNNPESNTSDPLEVCDGDAENRSLSATSGVSRRSGKSAVCSCCGVNKILTENPEGSEPEKADSILLKSNKSAASISNVNENCEPVNNTLEVEVTRERSESALSKNSNVSSTSKTSKRSNRSAHEMCSVGKSLKYEHNETESVEERTKSAMSAMSARSDFIISEREPTPALVLTESDEAGEKSQERAVSPMSAHSNLSVASKTSHKSKSAHSEKAKTPKSCSPNDLEEVPSKLLNSQGDKLESAATQNHTMSDNHCEQDTEFLQQVRSTSAMSNKSDKSSEHPSHTSEQTTRSVKSCCDLQDKATPKSISCDIQCEPETEVTTEERLCSSLSKCSKISVKSNASSKHSHTESKSKERVNSAMSCKSCKSNHNSSENTVPSVPNHVTPDECAAPKSESRRATSTMSQTSEKSNACSERSVKSGAKSPAFQEVDNGKSMTQNALTVSTPLPRTKRSPSPRSNHDTKIKTNSRATSGMSVSSNVSSQSQRSSKCNCHSSSSCNLRETNPEKQKEDAKDKSEESLSGKSKLSANSLINNIKSSGNQFDEPLSPTSTASVSIELGEEHKGDDFDERSNSGMSAITEDSGHKIENVNGVDAEERPNTEVSVNSAISDRPKKSHHMNYKTPVQALSPVSAESIMSAELKKSKSGSQLNENNIRVPSTLSLSSSQSKTPSRVSQGSAKNTVMKGRDCEALNNTNHAERTKTSSKHDQIETASGKATPASDCLHSSKASEHSMKSKNGQSTRENEKRSKCSSQYLEINGLNIKYNCNNDRGMVKSLKTSSSDRRSVKNYTSRPNSAVMSDISQNCISLPQEIPNKKKTSVKHPDFSSNSDLSQALSAADLLRDIIGIERPVSRGSKSVASSRNVDKVENKSQKSSRSKHEEVSISLECNNKELMASFLPNASPTEVVNDWLRKIPIEGHVYEMDVELTEYMNLAQADEDTYQREKNDAPESIIEVEEPQEDQAGENYIQQETNNSCGEKAQLETHEMDPDPEALTKQGSLQKQCHSSVQVMKVLLGPKLDRSSSLPEVSPVYGRKLSQSAQGLLDCLANLRLIDSDSKNEKQRKYNEIMMILQSLWLQKPSEDEQTKQNTKEHHFAEDEFNPRSSSGVDVGSGSTGSVKGSMNGIVGKIETTQGTIPPIAEQEASVEDKDEEENEEKSTSPVCECLDPSKVLSDPVTPDIAERVLGSPVNTQLHDDKENGILHEEDVESSDDKKESDETPQTSSGNESNTMKSQENTSSGTPPSVQRAPLIKRVSEDPDPVWVLNLLKKLEKQFMLHYADAMAEFKVRWDLDDNEMLNTMISELKEEVHKRIQSSIHRELQKIQSRAGRGPRPPGNTLSRESTVQTDQRRKRLRVMRNKSITMSRSEENYTASGTENSDQRSDDEYCPCDACMKKKMAARQASLQQAQALTLAPVMMEFDLRKILQMKKDPAKPLELKLEEQRTTNLTEENNLEVVHEEVEDTNDDTRGHDVETADQEEPDGDLIAVDGENTNNIKYVSLDPEKGDQIEAETNDKRESDDVEGGEDEEEKEGEHAKEVVNGDTEGKEEVEFVEEETEKGDTEEDGEEKDSLKVDAVNSENSDMDAEVEKENEMTETGEETESGDNGVETETGEESTEDKSAEDGTDSNKENTPETTEGEKSDETPNEESDSEKNAEGSQDGSAKDDAEEDGTSNTGQDEDQPEEKANVPKVKIEVEVEGDTDNEMDKCSSVEEDLKNDDQTDETVAVICESTLAKQATRTSMESQPGSVENCTNQTAQAKLKDLQSFMESVESQGDNMVVITKQPPYKESHGQGNLKNMCNGLTEWQVSPKISNRANKQKNTKD</sequence>
<feature type="compositionally biased region" description="Basic and acidic residues" evidence="6">
    <location>
        <begin position="2246"/>
        <end position="2264"/>
    </location>
</feature>
<dbReference type="CDD" id="cd17148">
    <property type="entry name" value="DCX2_RP1L1"/>
    <property type="match status" value="1"/>
</dbReference>
<keyword evidence="4" id="KW-0677">Repeat</keyword>
<protein>
    <recommendedName>
        <fullName evidence="7">Doublecortin domain-containing protein</fullName>
    </recommendedName>
</protein>
<feature type="compositionally biased region" description="Low complexity" evidence="6">
    <location>
        <begin position="1187"/>
        <end position="1213"/>
    </location>
</feature>
<feature type="compositionally biased region" description="Basic and acidic residues" evidence="6">
    <location>
        <begin position="2398"/>
        <end position="2410"/>
    </location>
</feature>
<feature type="compositionally biased region" description="Low complexity" evidence="6">
    <location>
        <begin position="1077"/>
        <end position="1088"/>
    </location>
</feature>
<feature type="region of interest" description="Disordered" evidence="6">
    <location>
        <begin position="1353"/>
        <end position="1465"/>
    </location>
</feature>
<name>A0AAN9CWR4_9TELE</name>
<feature type="compositionally biased region" description="Basic and acidic residues" evidence="6">
    <location>
        <begin position="1062"/>
        <end position="1072"/>
    </location>
</feature>
<dbReference type="Gene3D" id="3.10.20.230">
    <property type="entry name" value="Doublecortin domain"/>
    <property type="match status" value="2"/>
</dbReference>
<dbReference type="PROSITE" id="PS50309">
    <property type="entry name" value="DC"/>
    <property type="match status" value="2"/>
</dbReference>
<feature type="compositionally biased region" description="Polar residues" evidence="6">
    <location>
        <begin position="659"/>
        <end position="673"/>
    </location>
</feature>
<feature type="compositionally biased region" description="Polar residues" evidence="6">
    <location>
        <begin position="1360"/>
        <end position="1371"/>
    </location>
</feature>
<feature type="compositionally biased region" description="Polar residues" evidence="6">
    <location>
        <begin position="2074"/>
        <end position="2092"/>
    </location>
</feature>
<feature type="compositionally biased region" description="Acidic residues" evidence="6">
    <location>
        <begin position="2381"/>
        <end position="2397"/>
    </location>
</feature>
<feature type="region of interest" description="Disordered" evidence="6">
    <location>
        <begin position="1050"/>
        <end position="1335"/>
    </location>
</feature>
<feature type="compositionally biased region" description="Low complexity" evidence="6">
    <location>
        <begin position="1372"/>
        <end position="1386"/>
    </location>
</feature>
<dbReference type="SMART" id="SM00537">
    <property type="entry name" value="DCX"/>
    <property type="match status" value="2"/>
</dbReference>
<keyword evidence="3" id="KW-0963">Cytoplasm</keyword>
<feature type="compositionally biased region" description="Low complexity" evidence="6">
    <location>
        <begin position="1819"/>
        <end position="1836"/>
    </location>
</feature>
<feature type="domain" description="Doublecortin" evidence="7">
    <location>
        <begin position="39"/>
        <end position="121"/>
    </location>
</feature>
<feature type="compositionally biased region" description="Polar residues" evidence="6">
    <location>
        <begin position="1149"/>
        <end position="1163"/>
    </location>
</feature>
<feature type="region of interest" description="Disordered" evidence="6">
    <location>
        <begin position="1796"/>
        <end position="1961"/>
    </location>
</feature>
<dbReference type="Proteomes" id="UP001364617">
    <property type="component" value="Unassembled WGS sequence"/>
</dbReference>
<feature type="region of interest" description="Disordered" evidence="6">
    <location>
        <begin position="873"/>
        <end position="1011"/>
    </location>
</feature>
<dbReference type="PANTHER" id="PTHR23005:SF3">
    <property type="entry name" value="RETINITIS PIGMENTOSA 1-LIKE 1 PROTEIN"/>
    <property type="match status" value="1"/>
</dbReference>
<dbReference type="InterPro" id="IPR003533">
    <property type="entry name" value="Doublecortin_dom"/>
</dbReference>
<feature type="compositionally biased region" description="Basic and acidic residues" evidence="6">
    <location>
        <begin position="2419"/>
        <end position="2434"/>
    </location>
</feature>
<feature type="compositionally biased region" description="Polar residues" evidence="6">
    <location>
        <begin position="947"/>
        <end position="965"/>
    </location>
</feature>
<dbReference type="FunFam" id="3.10.20.230:FF:000006">
    <property type="entry name" value="Oxygen-regulated protein 1"/>
    <property type="match status" value="1"/>
</dbReference>
<feature type="compositionally biased region" description="Low complexity" evidence="6">
    <location>
        <begin position="1050"/>
        <end position="1059"/>
    </location>
</feature>
<evidence type="ECO:0000313" key="9">
    <source>
        <dbReference type="Proteomes" id="UP001364617"/>
    </source>
</evidence>
<feature type="compositionally biased region" description="Basic and acidic residues" evidence="6">
    <location>
        <begin position="1796"/>
        <end position="1816"/>
    </location>
</feature>
<feature type="region of interest" description="Disordered" evidence="6">
    <location>
        <begin position="709"/>
        <end position="734"/>
    </location>
</feature>
<comment type="subcellular location">
    <subcellularLocation>
        <location evidence="1">Cell projection</location>
    </subcellularLocation>
    <subcellularLocation>
        <location evidence="2">Cytoplasm</location>
    </subcellularLocation>
</comment>
<organism evidence="8 9">
    <name type="scientific">Phoxinus phoxinus</name>
    <name type="common">Eurasian minnow</name>
    <dbReference type="NCBI Taxonomy" id="58324"/>
    <lineage>
        <taxon>Eukaryota</taxon>
        <taxon>Metazoa</taxon>
        <taxon>Chordata</taxon>
        <taxon>Craniata</taxon>
        <taxon>Vertebrata</taxon>
        <taxon>Euteleostomi</taxon>
        <taxon>Actinopterygii</taxon>
        <taxon>Neopterygii</taxon>
        <taxon>Teleostei</taxon>
        <taxon>Ostariophysi</taxon>
        <taxon>Cypriniformes</taxon>
        <taxon>Leuciscidae</taxon>
        <taxon>Phoxininae</taxon>
        <taxon>Phoxinus</taxon>
    </lineage>
</organism>
<feature type="region of interest" description="Disordered" evidence="6">
    <location>
        <begin position="1570"/>
        <end position="1598"/>
    </location>
</feature>
<evidence type="ECO:0000256" key="3">
    <source>
        <dbReference type="ARBA" id="ARBA00022490"/>
    </source>
</evidence>
<feature type="region of interest" description="Disordered" evidence="6">
    <location>
        <begin position="443"/>
        <end position="476"/>
    </location>
</feature>
<feature type="domain" description="Doublecortin" evidence="7">
    <location>
        <begin position="161"/>
        <end position="240"/>
    </location>
</feature>
<feature type="region of interest" description="Disordered" evidence="6">
    <location>
        <begin position="1"/>
        <end position="31"/>
    </location>
</feature>
<feature type="compositionally biased region" description="Polar residues" evidence="6">
    <location>
        <begin position="448"/>
        <end position="473"/>
    </location>
</feature>
<accession>A0AAN9CWR4</accession>
<feature type="compositionally biased region" description="Basic and acidic residues" evidence="6">
    <location>
        <begin position="1218"/>
        <end position="1235"/>
    </location>
</feature>
<feature type="region of interest" description="Disordered" evidence="6">
    <location>
        <begin position="2031"/>
        <end position="2099"/>
    </location>
</feature>
<feature type="compositionally biased region" description="Basic and acidic residues" evidence="6">
    <location>
        <begin position="1578"/>
        <end position="1597"/>
    </location>
</feature>
<dbReference type="InterPro" id="IPR036572">
    <property type="entry name" value="Doublecortin_dom_sf"/>
</dbReference>
<evidence type="ECO:0000256" key="2">
    <source>
        <dbReference type="ARBA" id="ARBA00004496"/>
    </source>
</evidence>
<feature type="compositionally biased region" description="Polar residues" evidence="6">
    <location>
        <begin position="2051"/>
        <end position="2061"/>
    </location>
</feature>
<feature type="compositionally biased region" description="Polar residues" evidence="6">
    <location>
        <begin position="975"/>
        <end position="988"/>
    </location>
</feature>
<keyword evidence="5" id="KW-0966">Cell projection</keyword>
<feature type="compositionally biased region" description="Basic and acidic residues" evidence="6">
    <location>
        <begin position="1411"/>
        <end position="1424"/>
    </location>
</feature>
<feature type="region of interest" description="Disordered" evidence="6">
    <location>
        <begin position="655"/>
        <end position="689"/>
    </location>
</feature>
<dbReference type="GO" id="GO:0005930">
    <property type="term" value="C:axoneme"/>
    <property type="evidence" value="ECO:0007669"/>
    <property type="project" value="TreeGrafter"/>
</dbReference>
<keyword evidence="9" id="KW-1185">Reference proteome</keyword>
<proteinExistence type="predicted"/>
<dbReference type="GO" id="GO:0035556">
    <property type="term" value="P:intracellular signal transduction"/>
    <property type="evidence" value="ECO:0007669"/>
    <property type="project" value="InterPro"/>
</dbReference>
<dbReference type="GO" id="GO:0060041">
    <property type="term" value="P:retina development in camera-type eye"/>
    <property type="evidence" value="ECO:0007669"/>
    <property type="project" value="TreeGrafter"/>
</dbReference>
<feature type="region of interest" description="Disordered" evidence="6">
    <location>
        <begin position="126"/>
        <end position="161"/>
    </location>
</feature>
<evidence type="ECO:0000313" key="8">
    <source>
        <dbReference type="EMBL" id="KAK7152552.1"/>
    </source>
</evidence>
<feature type="compositionally biased region" description="Acidic residues" evidence="6">
    <location>
        <begin position="2234"/>
        <end position="2245"/>
    </location>
</feature>
<feature type="region of interest" description="Disordered" evidence="6">
    <location>
        <begin position="2166"/>
        <end position="2435"/>
    </location>
</feature>
<gene>
    <name evidence="8" type="ORF">R3I93_010698</name>
</gene>
<reference evidence="8 9" key="1">
    <citation type="submission" date="2024-02" db="EMBL/GenBank/DDBJ databases">
        <title>Chromosome-level genome assembly of the Eurasian Minnow (Phoxinus phoxinus).</title>
        <authorList>
            <person name="Oriowo T.O."/>
            <person name="Martin S."/>
            <person name="Stange M."/>
            <person name="Chrysostomakis Y."/>
            <person name="Brown T."/>
            <person name="Winkler S."/>
            <person name="Kukowka S."/>
            <person name="Myers E.W."/>
            <person name="Bohne A."/>
        </authorList>
    </citation>
    <scope>NUCLEOTIDE SEQUENCE [LARGE SCALE GENOMIC DNA]</scope>
    <source>
        <strain evidence="8">ZFMK-TIS-60720</strain>
        <tissue evidence="8">Whole Organism</tissue>
    </source>
</reference>
<dbReference type="Pfam" id="PF03607">
    <property type="entry name" value="DCX"/>
    <property type="match status" value="2"/>
</dbReference>
<feature type="compositionally biased region" description="Basic and acidic residues" evidence="6">
    <location>
        <begin position="1274"/>
        <end position="1286"/>
    </location>
</feature>